<reference evidence="11 12" key="2">
    <citation type="submission" date="2018-05" db="EMBL/GenBank/DDBJ databases">
        <title>Ignatzschineria dubaiensis sp. nov., isolated from necrotic foot tissues of dromedaries (Camelus dromedarius) and associated maggots in Dubai, United Arab Emirates.</title>
        <authorList>
            <person name="Tsang C.C."/>
            <person name="Tang J.Y.M."/>
            <person name="Fong J.Y.H."/>
            <person name="Kinne J."/>
            <person name="Lee H.H."/>
            <person name="Joseph M."/>
            <person name="Jose S."/>
            <person name="Schuster R.K."/>
            <person name="Tang Y."/>
            <person name="Sivakumar S."/>
            <person name="Chen J.H.K."/>
            <person name="Teng J.L.L."/>
            <person name="Lau S.K.P."/>
            <person name="Wernery U."/>
            <person name="Woo P.C.Y."/>
        </authorList>
    </citation>
    <scope>NUCLEOTIDE SEQUENCE [LARGE SCALE GENOMIC DNA]</scope>
    <source>
        <strain evidence="11">UAE-HKU57</strain>
        <strain evidence="12">UAE-HKU58</strain>
    </source>
</reference>
<evidence type="ECO:0000256" key="7">
    <source>
        <dbReference type="ARBA" id="ARBA00048258"/>
    </source>
</evidence>
<dbReference type="GO" id="GO:0005829">
    <property type="term" value="C:cytosol"/>
    <property type="evidence" value="ECO:0007669"/>
    <property type="project" value="TreeGrafter"/>
</dbReference>
<comment type="subunit">
    <text evidence="8">Homodimer.</text>
</comment>
<comment type="pathway">
    <text evidence="1 8">Cofactor biosynthesis; (R)-pantothenate biosynthesis; (R)-pantothenate from (R)-pantoate and beta-alanine: step 1/1.</text>
</comment>
<keyword evidence="12" id="KW-1185">Reference proteome</keyword>
<feature type="binding site" evidence="8">
    <location>
        <begin position="144"/>
        <end position="147"/>
    </location>
    <ligand>
        <name>ATP</name>
        <dbReference type="ChEBI" id="CHEBI:30616"/>
    </ligand>
</feature>
<dbReference type="GO" id="GO:0005524">
    <property type="term" value="F:ATP binding"/>
    <property type="evidence" value="ECO:0007669"/>
    <property type="project" value="UniProtKB-KW"/>
</dbReference>
<feature type="binding site" evidence="8">
    <location>
        <begin position="26"/>
        <end position="33"/>
    </location>
    <ligand>
        <name>ATP</name>
        <dbReference type="ChEBI" id="CHEBI:30616"/>
    </ligand>
</feature>
<dbReference type="Gene3D" id="3.40.50.620">
    <property type="entry name" value="HUPs"/>
    <property type="match status" value="1"/>
</dbReference>
<evidence type="ECO:0000256" key="4">
    <source>
        <dbReference type="ARBA" id="ARBA00022655"/>
    </source>
</evidence>
<evidence type="ECO:0000313" key="11">
    <source>
        <dbReference type="Proteomes" id="UP000245059"/>
    </source>
</evidence>
<dbReference type="EMBL" id="QEWW01000001">
    <property type="protein sequence ID" value="PWD87887.1"/>
    <property type="molecule type" value="Genomic_DNA"/>
</dbReference>
<dbReference type="Proteomes" id="UP000245217">
    <property type="component" value="Unassembled WGS sequence"/>
</dbReference>
<evidence type="ECO:0000313" key="9">
    <source>
        <dbReference type="EMBL" id="PWD87887.1"/>
    </source>
</evidence>
<dbReference type="HAMAP" id="MF_00158">
    <property type="entry name" value="PanC"/>
    <property type="match status" value="1"/>
</dbReference>
<dbReference type="Gene3D" id="3.30.1300.10">
    <property type="entry name" value="Pantoate-beta-alanine ligase, C-terminal domain"/>
    <property type="match status" value="1"/>
</dbReference>
<dbReference type="InterPro" id="IPR042176">
    <property type="entry name" value="Pantoate_ligase_C"/>
</dbReference>
<dbReference type="PANTHER" id="PTHR21299">
    <property type="entry name" value="CYTIDYLATE KINASE/PANTOATE-BETA-ALANINE LIGASE"/>
    <property type="match status" value="1"/>
</dbReference>
<dbReference type="AlphaFoldDB" id="A0A2U2ATA1"/>
<feature type="binding site" evidence="8">
    <location>
        <position position="57"/>
    </location>
    <ligand>
        <name>beta-alanine</name>
        <dbReference type="ChEBI" id="CHEBI:57966"/>
    </ligand>
</feature>
<evidence type="ECO:0000256" key="8">
    <source>
        <dbReference type="HAMAP-Rule" id="MF_00158"/>
    </source>
</evidence>
<dbReference type="EMBL" id="QEWV01000003">
    <property type="protein sequence ID" value="PWD93132.1"/>
    <property type="molecule type" value="Genomic_DNA"/>
</dbReference>
<evidence type="ECO:0000313" key="12">
    <source>
        <dbReference type="Proteomes" id="UP000245217"/>
    </source>
</evidence>
<reference evidence="9" key="1">
    <citation type="journal article" date="2018" name="Genome Announc.">
        <title>Ignatzschineria cameli sp. nov., isolated from necrotic foot tissue of dromedaries (Camelus dromedarius) and associated maggots (Wohlfahrtia species) in Dubai.</title>
        <authorList>
            <person name="Tsang C.C."/>
            <person name="Tang J.Y."/>
            <person name="Fong J.Y."/>
            <person name="Kinne J."/>
            <person name="Lee H.H."/>
            <person name="Joseph M."/>
            <person name="Jose S."/>
            <person name="Schuster R.K."/>
            <person name="Tang Y."/>
            <person name="Sivakumar S."/>
            <person name="Chen J.H."/>
            <person name="Teng J.L."/>
            <person name="Lau S.K."/>
            <person name="Wernery U."/>
            <person name="Woo P.C."/>
        </authorList>
    </citation>
    <scope>NUCLEOTIDE SEQUENCE</scope>
    <source>
        <strain evidence="9">UAE-HKU57</strain>
        <strain evidence="10">UAE-HKU58</strain>
    </source>
</reference>
<dbReference type="NCBIfam" id="TIGR00125">
    <property type="entry name" value="cyt_tran_rel"/>
    <property type="match status" value="1"/>
</dbReference>
<comment type="subcellular location">
    <subcellularLocation>
        <location evidence="8">Cytoplasm</location>
    </subcellularLocation>
</comment>
<keyword evidence="8" id="KW-0963">Cytoplasm</keyword>
<keyword evidence="4 8" id="KW-0566">Pantothenate biosynthesis</keyword>
<feature type="binding site" evidence="8">
    <location>
        <position position="150"/>
    </location>
    <ligand>
        <name>(R)-pantoate</name>
        <dbReference type="ChEBI" id="CHEBI:15980"/>
    </ligand>
</feature>
<comment type="caution">
    <text evidence="8">Lacks conserved residue(s) required for the propagation of feature annotation.</text>
</comment>
<dbReference type="NCBIfam" id="TIGR00018">
    <property type="entry name" value="panC"/>
    <property type="match status" value="1"/>
</dbReference>
<dbReference type="InterPro" id="IPR004821">
    <property type="entry name" value="Cyt_trans-like"/>
</dbReference>
<gene>
    <name evidence="8" type="primary">panC</name>
    <name evidence="9" type="ORF">DC077_00990</name>
    <name evidence="10" type="ORF">DC078_04780</name>
</gene>
<dbReference type="PANTHER" id="PTHR21299:SF1">
    <property type="entry name" value="PANTOATE--BETA-ALANINE LIGASE"/>
    <property type="match status" value="1"/>
</dbReference>
<dbReference type="GO" id="GO:0015940">
    <property type="term" value="P:pantothenate biosynthetic process"/>
    <property type="evidence" value="ECO:0007669"/>
    <property type="project" value="UniProtKB-UniRule"/>
</dbReference>
<keyword evidence="3 8" id="KW-0436">Ligase</keyword>
<comment type="catalytic activity">
    <reaction evidence="7 8">
        <text>(R)-pantoate + beta-alanine + ATP = (R)-pantothenate + AMP + diphosphate + H(+)</text>
        <dbReference type="Rhea" id="RHEA:10912"/>
        <dbReference type="ChEBI" id="CHEBI:15378"/>
        <dbReference type="ChEBI" id="CHEBI:15980"/>
        <dbReference type="ChEBI" id="CHEBI:29032"/>
        <dbReference type="ChEBI" id="CHEBI:30616"/>
        <dbReference type="ChEBI" id="CHEBI:33019"/>
        <dbReference type="ChEBI" id="CHEBI:57966"/>
        <dbReference type="ChEBI" id="CHEBI:456215"/>
        <dbReference type="EC" id="6.3.2.1"/>
    </reaction>
</comment>
<dbReference type="RefSeq" id="WP_109201456.1">
    <property type="nucleotide sequence ID" value="NZ_QEWS01000003.1"/>
</dbReference>
<dbReference type="UniPathway" id="UPA00028">
    <property type="reaction ID" value="UER00005"/>
</dbReference>
<dbReference type="InterPro" id="IPR003721">
    <property type="entry name" value="Pantoate_ligase"/>
</dbReference>
<name>A0A2U2ATA1_9GAMM</name>
<evidence type="ECO:0000256" key="6">
    <source>
        <dbReference type="ARBA" id="ARBA00022840"/>
    </source>
</evidence>
<dbReference type="InterPro" id="IPR014729">
    <property type="entry name" value="Rossmann-like_a/b/a_fold"/>
</dbReference>
<dbReference type="OrthoDB" id="9773087at2"/>
<evidence type="ECO:0000256" key="1">
    <source>
        <dbReference type="ARBA" id="ARBA00004990"/>
    </source>
</evidence>
<evidence type="ECO:0000313" key="10">
    <source>
        <dbReference type="EMBL" id="PWD93132.1"/>
    </source>
</evidence>
<comment type="similarity">
    <text evidence="2 8">Belongs to the pantothenate synthetase family.</text>
</comment>
<evidence type="ECO:0000256" key="2">
    <source>
        <dbReference type="ARBA" id="ARBA00009256"/>
    </source>
</evidence>
<feature type="binding site" evidence="8">
    <location>
        <position position="57"/>
    </location>
    <ligand>
        <name>(R)-pantoate</name>
        <dbReference type="ChEBI" id="CHEBI:15980"/>
    </ligand>
</feature>
<feature type="active site" description="Proton donor" evidence="8">
    <location>
        <position position="33"/>
    </location>
</feature>
<keyword evidence="5 8" id="KW-0547">Nucleotide-binding</keyword>
<keyword evidence="6 8" id="KW-0067">ATP-binding</keyword>
<comment type="function">
    <text evidence="8">Catalyzes the condensation of pantoate with beta-alanine in an ATP-dependent reaction via a pantoyl-adenylate intermediate.</text>
</comment>
<dbReference type="EC" id="6.3.2.1" evidence="8"/>
<evidence type="ECO:0000256" key="3">
    <source>
        <dbReference type="ARBA" id="ARBA00022598"/>
    </source>
</evidence>
<feature type="binding site" evidence="8">
    <location>
        <begin position="181"/>
        <end position="184"/>
    </location>
    <ligand>
        <name>ATP</name>
        <dbReference type="ChEBI" id="CHEBI:30616"/>
    </ligand>
</feature>
<dbReference type="GO" id="GO:0004592">
    <property type="term" value="F:pantoate-beta-alanine ligase activity"/>
    <property type="evidence" value="ECO:0007669"/>
    <property type="project" value="UniProtKB-UniRule"/>
</dbReference>
<dbReference type="Proteomes" id="UP000245059">
    <property type="component" value="Unassembled WGS sequence"/>
</dbReference>
<dbReference type="SUPFAM" id="SSF52374">
    <property type="entry name" value="Nucleotidylyl transferase"/>
    <property type="match status" value="1"/>
</dbReference>
<sequence>MKILKSVAEVRQWRKEHDEVAFVPTMGNLHAGHLSLVAEAKRHSENVIVSIFVNPLQFGEGEDLDSYPRTLEADREKLEAAGVSALFLPTEEMLYGEDAPFLVVPPKSLIGELCGRDRPGHFEGVATVVTKFFNIVAPTYACFGKKDYQQLKVIEALVAALNFDIKIIPVAIEREESGLALSSRNGYLSDDERAQAVKISEVLKVLRENLLALDPSARPENYHAYENEARTLLEREGFVVDYLSIREQKSLQLAKQADQHLVVLVAAKCGKTRLLDNIEINY</sequence>
<comment type="miscellaneous">
    <text evidence="8">The reaction proceeds by a bi uni uni bi ping pong mechanism.</text>
</comment>
<organism evidence="9 11">
    <name type="scientific">Ignatzschineria cameli</name>
    <dbReference type="NCBI Taxonomy" id="2182793"/>
    <lineage>
        <taxon>Bacteria</taxon>
        <taxon>Pseudomonadati</taxon>
        <taxon>Pseudomonadota</taxon>
        <taxon>Gammaproteobacteria</taxon>
        <taxon>Cardiobacteriales</taxon>
        <taxon>Ignatzschineriaceae</taxon>
        <taxon>Ignatzschineria</taxon>
    </lineage>
</organism>
<comment type="caution">
    <text evidence="9">The sequence shown here is derived from an EMBL/GenBank/DDBJ whole genome shotgun (WGS) entry which is preliminary data.</text>
</comment>
<dbReference type="CDD" id="cd00560">
    <property type="entry name" value="PanC"/>
    <property type="match status" value="1"/>
</dbReference>
<accession>A0A2U2ATA1</accession>
<dbReference type="Pfam" id="PF02569">
    <property type="entry name" value="Pantoate_ligase"/>
    <property type="match status" value="1"/>
</dbReference>
<proteinExistence type="inferred from homology"/>
<protein>
    <recommendedName>
        <fullName evidence="8">Pantothenate synthetase</fullName>
        <shortName evidence="8">PS</shortName>
        <ecNumber evidence="8">6.3.2.1</ecNumber>
    </recommendedName>
    <alternativeName>
        <fullName evidence="8">Pantoate--beta-alanine ligase</fullName>
    </alternativeName>
    <alternativeName>
        <fullName evidence="8">Pantoate-activating enzyme</fullName>
    </alternativeName>
</protein>
<evidence type="ECO:0000256" key="5">
    <source>
        <dbReference type="ARBA" id="ARBA00022741"/>
    </source>
</evidence>